<feature type="region of interest" description="Disordered" evidence="1">
    <location>
        <begin position="148"/>
        <end position="177"/>
    </location>
</feature>
<organism evidence="2 3">
    <name type="scientific">Streptomyces nanshensis</name>
    <dbReference type="NCBI Taxonomy" id="518642"/>
    <lineage>
        <taxon>Bacteria</taxon>
        <taxon>Bacillati</taxon>
        <taxon>Actinomycetota</taxon>
        <taxon>Actinomycetes</taxon>
        <taxon>Kitasatosporales</taxon>
        <taxon>Streptomycetaceae</taxon>
        <taxon>Streptomyces</taxon>
    </lineage>
</organism>
<feature type="region of interest" description="Disordered" evidence="1">
    <location>
        <begin position="228"/>
        <end position="253"/>
    </location>
</feature>
<comment type="caution">
    <text evidence="2">The sequence shown here is derived from an EMBL/GenBank/DDBJ whole genome shotgun (WGS) entry which is preliminary data.</text>
</comment>
<proteinExistence type="predicted"/>
<protein>
    <submittedName>
        <fullName evidence="2">Uncharacterized protein</fullName>
    </submittedName>
</protein>
<dbReference type="RefSeq" id="WP_070201619.1">
    <property type="nucleotide sequence ID" value="NZ_LJGZ01000083.1"/>
</dbReference>
<evidence type="ECO:0000313" key="2">
    <source>
        <dbReference type="EMBL" id="OEV19435.1"/>
    </source>
</evidence>
<evidence type="ECO:0000256" key="1">
    <source>
        <dbReference type="SAM" id="MobiDB-lite"/>
    </source>
</evidence>
<dbReference type="Proteomes" id="UP000175971">
    <property type="component" value="Unassembled WGS sequence"/>
</dbReference>
<keyword evidence="3" id="KW-1185">Reference proteome</keyword>
<dbReference type="AlphaFoldDB" id="A0A1E7LTB4"/>
<evidence type="ECO:0000313" key="3">
    <source>
        <dbReference type="Proteomes" id="UP000175971"/>
    </source>
</evidence>
<name>A0A1E7LTB4_9ACTN</name>
<dbReference type="EMBL" id="LJGZ01000083">
    <property type="protein sequence ID" value="OEV19435.1"/>
    <property type="molecule type" value="Genomic_DNA"/>
</dbReference>
<gene>
    <name evidence="2" type="ORF">AN221_16570</name>
</gene>
<sequence>MTTQDIAERYAATEKNVAYWATLPGFPEGWPQGPGRTLVREATEVDEWLRKNLTVHWAKGQDSGNPFGLPAGKPKDLVTLADICAWEGKALGRPGPVPEATVRGYISRKVLAAPDRKPGDGKQPEVFDRKWFRETAYKFVNRERKRMRRQVEAKDAVVTEPAPAAGDAPPSPALPARSGYLDTRAIATTYSVSGPTAKAWTRTDGFPSAGDDGYDAAEVDEWVRRHRSRSWTAARRRAEQAGRTRPAGDSSADVLDEQVAPAAGSATESQGGDEVLTAATVGARYGVSEHTGRQWTKVTEKREGRKILRRAFPAPLEGRSDESAYDPSDVDAWVREYRPHVWAAYKGTGPALVNPLPEGDLLDLLDIYDFAEVLGMATRGEPLARETITAYHARGQVPYADRTAGDGKKPEVFSDHWYRRTVYEFVLSRRGSGNFGARS</sequence>
<dbReference type="OrthoDB" id="4099030at2"/>
<accession>A0A1E7LTB4</accession>
<dbReference type="PATRIC" id="fig|518642.7.peg.4669"/>
<reference evidence="2 3" key="1">
    <citation type="journal article" date="2016" name="Front. Microbiol.">
        <title>Comparative Genomics Analysis of Streptomyces Species Reveals Their Adaptation to the Marine Environment and Their Diversity at the Genomic Level.</title>
        <authorList>
            <person name="Tian X."/>
            <person name="Zhang Z."/>
            <person name="Yang T."/>
            <person name="Chen M."/>
            <person name="Li J."/>
            <person name="Chen F."/>
            <person name="Yang J."/>
            <person name="Li W."/>
            <person name="Zhang B."/>
            <person name="Zhang Z."/>
            <person name="Wu J."/>
            <person name="Zhang C."/>
            <person name="Long L."/>
            <person name="Xiao J."/>
        </authorList>
    </citation>
    <scope>NUCLEOTIDE SEQUENCE [LARGE SCALE GENOMIC DNA]</scope>
    <source>
        <strain evidence="2 3">SCSIO M10372</strain>
    </source>
</reference>